<reference evidence="3" key="1">
    <citation type="submission" date="2021-09" db="EMBL/GenBank/DDBJ databases">
        <title>Genome analysis of Fictibacillus sp. KIGAM418 isolated from marine sediment.</title>
        <authorList>
            <person name="Seo M.-J."/>
            <person name="Cho E.-S."/>
            <person name="Hwang C.Y."/>
        </authorList>
    </citation>
    <scope>NUCLEOTIDE SEQUENCE</scope>
    <source>
        <strain evidence="3">KIGAM418</strain>
    </source>
</reference>
<evidence type="ECO:0000313" key="3">
    <source>
        <dbReference type="EMBL" id="MCK6256059.1"/>
    </source>
</evidence>
<gene>
    <name evidence="3" type="ORF">LCY76_05505</name>
</gene>
<feature type="domain" description="STAS" evidence="2">
    <location>
        <begin position="153"/>
        <end position="239"/>
    </location>
</feature>
<dbReference type="InterPro" id="IPR013656">
    <property type="entry name" value="PAS_4"/>
</dbReference>
<dbReference type="InterPro" id="IPR035965">
    <property type="entry name" value="PAS-like_dom_sf"/>
</dbReference>
<dbReference type="InterPro" id="IPR051932">
    <property type="entry name" value="Bact_StressResp_Reg"/>
</dbReference>
<dbReference type="InterPro" id="IPR036513">
    <property type="entry name" value="STAS_dom_sf"/>
</dbReference>
<dbReference type="PROSITE" id="PS50801">
    <property type="entry name" value="STAS"/>
    <property type="match status" value="1"/>
</dbReference>
<proteinExistence type="predicted"/>
<dbReference type="RefSeq" id="WP_248251781.1">
    <property type="nucleotide sequence ID" value="NZ_JAIWJX010000002.1"/>
</dbReference>
<dbReference type="AlphaFoldDB" id="A0A9X2BBN3"/>
<dbReference type="EMBL" id="JAIWJX010000002">
    <property type="protein sequence ID" value="MCK6256059.1"/>
    <property type="molecule type" value="Genomic_DNA"/>
</dbReference>
<dbReference type="Proteomes" id="UP001139011">
    <property type="component" value="Unassembled WGS sequence"/>
</dbReference>
<feature type="domain" description="PAS" evidence="1">
    <location>
        <begin position="1"/>
        <end position="42"/>
    </location>
</feature>
<dbReference type="CDD" id="cd00130">
    <property type="entry name" value="PAS"/>
    <property type="match status" value="1"/>
</dbReference>
<comment type="caution">
    <text evidence="3">The sequence shown here is derived from an EMBL/GenBank/DDBJ whole genome shotgun (WGS) entry which is preliminary data.</text>
</comment>
<dbReference type="Pfam" id="PF01740">
    <property type="entry name" value="STAS"/>
    <property type="match status" value="1"/>
</dbReference>
<protein>
    <submittedName>
        <fullName evidence="3">STAS domain-containing protein</fullName>
    </submittedName>
</protein>
<dbReference type="InterPro" id="IPR000014">
    <property type="entry name" value="PAS"/>
</dbReference>
<sequence>MLQQALDRSDNGIYMIDKDYKTVFVNKKCEEMLNIKREDAIGVHIDEFLSRIDGYRRFLSLSLENRKEYEKSRFEYIWNGETRIFTAKTRILIDGDTIIGAYVEFIEVTSQVLKERELGRIIKELSSNIIPVMDRIGVLPMQPTVGNDQISLLTNYTLNRCSDLRIEHLIIDLTAVYSINDSLVSELTQLIAALQLLGTEVYVSGIQPKVSAAIVSSGYAFPVKEGRTFAHLSQVLKELGNDRS</sequence>
<dbReference type="PANTHER" id="PTHR33745:SF8">
    <property type="entry name" value="BLUE-LIGHT PHOTORECEPTOR"/>
    <property type="match status" value="1"/>
</dbReference>
<keyword evidence="4" id="KW-1185">Reference proteome</keyword>
<dbReference type="Pfam" id="PF08448">
    <property type="entry name" value="PAS_4"/>
    <property type="match status" value="1"/>
</dbReference>
<dbReference type="PANTHER" id="PTHR33745">
    <property type="entry name" value="RSBT ANTAGONIST PROTEIN RSBS-RELATED"/>
    <property type="match status" value="1"/>
</dbReference>
<dbReference type="PROSITE" id="PS50112">
    <property type="entry name" value="PAS"/>
    <property type="match status" value="1"/>
</dbReference>
<dbReference type="SUPFAM" id="SSF52091">
    <property type="entry name" value="SpoIIaa-like"/>
    <property type="match status" value="1"/>
</dbReference>
<evidence type="ECO:0000313" key="4">
    <source>
        <dbReference type="Proteomes" id="UP001139011"/>
    </source>
</evidence>
<dbReference type="SMART" id="SM00091">
    <property type="entry name" value="PAS"/>
    <property type="match status" value="1"/>
</dbReference>
<dbReference type="CDD" id="cd07041">
    <property type="entry name" value="STAS_RsbR_RsbS_like"/>
    <property type="match status" value="1"/>
</dbReference>
<accession>A0A9X2BBN3</accession>
<dbReference type="NCBIfam" id="TIGR00229">
    <property type="entry name" value="sensory_box"/>
    <property type="match status" value="1"/>
</dbReference>
<organism evidence="3 4">
    <name type="scientific">Fictibacillus marinisediminis</name>
    <dbReference type="NCBI Taxonomy" id="2878389"/>
    <lineage>
        <taxon>Bacteria</taxon>
        <taxon>Bacillati</taxon>
        <taxon>Bacillota</taxon>
        <taxon>Bacilli</taxon>
        <taxon>Bacillales</taxon>
        <taxon>Fictibacillaceae</taxon>
        <taxon>Fictibacillus</taxon>
    </lineage>
</organism>
<evidence type="ECO:0000259" key="1">
    <source>
        <dbReference type="PROSITE" id="PS50112"/>
    </source>
</evidence>
<evidence type="ECO:0000259" key="2">
    <source>
        <dbReference type="PROSITE" id="PS50801"/>
    </source>
</evidence>
<dbReference type="InterPro" id="IPR002645">
    <property type="entry name" value="STAS_dom"/>
</dbReference>
<dbReference type="SUPFAM" id="SSF55785">
    <property type="entry name" value="PYP-like sensor domain (PAS domain)"/>
    <property type="match status" value="1"/>
</dbReference>
<dbReference type="Gene3D" id="3.30.750.24">
    <property type="entry name" value="STAS domain"/>
    <property type="match status" value="1"/>
</dbReference>
<dbReference type="Gene3D" id="3.30.450.20">
    <property type="entry name" value="PAS domain"/>
    <property type="match status" value="1"/>
</dbReference>
<name>A0A9X2BBN3_9BACL</name>